<feature type="transmembrane region" description="Helical" evidence="1">
    <location>
        <begin position="146"/>
        <end position="179"/>
    </location>
</feature>
<organism evidence="3 4">
    <name type="scientific">Daphnia sinensis</name>
    <dbReference type="NCBI Taxonomy" id="1820382"/>
    <lineage>
        <taxon>Eukaryota</taxon>
        <taxon>Metazoa</taxon>
        <taxon>Ecdysozoa</taxon>
        <taxon>Arthropoda</taxon>
        <taxon>Crustacea</taxon>
        <taxon>Branchiopoda</taxon>
        <taxon>Diplostraca</taxon>
        <taxon>Cladocera</taxon>
        <taxon>Anomopoda</taxon>
        <taxon>Daphniidae</taxon>
        <taxon>Daphnia</taxon>
        <taxon>Daphnia similis group</taxon>
    </lineage>
</organism>
<dbReference type="Proteomes" id="UP000820818">
    <property type="component" value="Linkage Group LG7"/>
</dbReference>
<keyword evidence="2" id="KW-0732">Signal</keyword>
<proteinExistence type="predicted"/>
<evidence type="ECO:0000256" key="1">
    <source>
        <dbReference type="SAM" id="Phobius"/>
    </source>
</evidence>
<dbReference type="AlphaFoldDB" id="A0AAD5PPH5"/>
<evidence type="ECO:0000256" key="2">
    <source>
        <dbReference type="SAM" id="SignalP"/>
    </source>
</evidence>
<accession>A0AAD5PPH5</accession>
<keyword evidence="1" id="KW-0812">Transmembrane</keyword>
<feature type="signal peptide" evidence="2">
    <location>
        <begin position="1"/>
        <end position="24"/>
    </location>
</feature>
<dbReference type="EMBL" id="WJBH02000007">
    <property type="protein sequence ID" value="KAI9555181.1"/>
    <property type="molecule type" value="Genomic_DNA"/>
</dbReference>
<keyword evidence="1" id="KW-1133">Transmembrane helix</keyword>
<keyword evidence="1" id="KW-0472">Membrane</keyword>
<keyword evidence="4" id="KW-1185">Reference proteome</keyword>
<gene>
    <name evidence="3" type="ORF">GHT06_017696</name>
</gene>
<reference evidence="3 4" key="1">
    <citation type="submission" date="2022-05" db="EMBL/GenBank/DDBJ databases">
        <title>A multi-omics perspective on studying reproductive biology in Daphnia sinensis.</title>
        <authorList>
            <person name="Jia J."/>
        </authorList>
    </citation>
    <scope>NUCLEOTIDE SEQUENCE [LARGE SCALE GENOMIC DNA]</scope>
    <source>
        <strain evidence="3 4">WSL</strain>
    </source>
</reference>
<feature type="chain" id="PRO_5042168494" evidence="2">
    <location>
        <begin position="25"/>
        <end position="247"/>
    </location>
</feature>
<sequence>MTVLSRNWLLCILLAVVTKAVCLATDSALYSNRQNSDEAVVKLKNPDIRLHKSKRSSADYTEATTSPFSSPSVVEQSTFPTVYRYPEANTTESIYNDLLQLKNKYYPKIKDLMRYVQNFENTAARVRENSAGLNHIAERVTDVKAAIGFLLSIPLIICCSAYLFNLLVLGGIVIGYNGWDLGTLGRRRMLRDLSAVNNQSHIFDFDRLSSDQSMTLALLVARVDSVLSNYTLSSERDTQSMLVEPAG</sequence>
<evidence type="ECO:0000313" key="3">
    <source>
        <dbReference type="EMBL" id="KAI9555181.1"/>
    </source>
</evidence>
<comment type="caution">
    <text evidence="3">The sequence shown here is derived from an EMBL/GenBank/DDBJ whole genome shotgun (WGS) entry which is preliminary data.</text>
</comment>
<evidence type="ECO:0000313" key="4">
    <source>
        <dbReference type="Proteomes" id="UP000820818"/>
    </source>
</evidence>
<protein>
    <submittedName>
        <fullName evidence="3">Uncharacterized protein</fullName>
    </submittedName>
</protein>
<name>A0AAD5PPH5_9CRUS</name>